<accession>A0A4Y7KHU8</accession>
<gene>
    <name evidence="1" type="ORF">C5167_047912</name>
</gene>
<sequence>MGVELPTRKRIMHAPQHVGKRGGASVKASRHIVDPATLQTEFPKDGNNITLRMVITKLGDLITKEEDMEDKESITTKVTEETLRQCGKKSKWHRV</sequence>
<evidence type="ECO:0000313" key="2">
    <source>
        <dbReference type="Proteomes" id="UP000316621"/>
    </source>
</evidence>
<dbReference type="AlphaFoldDB" id="A0A4Y7KHU8"/>
<keyword evidence="2" id="KW-1185">Reference proteome</keyword>
<name>A0A4Y7KHU8_PAPSO</name>
<organism evidence="1 2">
    <name type="scientific">Papaver somniferum</name>
    <name type="common">Opium poppy</name>
    <dbReference type="NCBI Taxonomy" id="3469"/>
    <lineage>
        <taxon>Eukaryota</taxon>
        <taxon>Viridiplantae</taxon>
        <taxon>Streptophyta</taxon>
        <taxon>Embryophyta</taxon>
        <taxon>Tracheophyta</taxon>
        <taxon>Spermatophyta</taxon>
        <taxon>Magnoliopsida</taxon>
        <taxon>Ranunculales</taxon>
        <taxon>Papaveraceae</taxon>
        <taxon>Papaveroideae</taxon>
        <taxon>Papaver</taxon>
    </lineage>
</organism>
<dbReference type="EMBL" id="CM010722">
    <property type="protein sequence ID" value="RZC72437.1"/>
    <property type="molecule type" value="Genomic_DNA"/>
</dbReference>
<protein>
    <submittedName>
        <fullName evidence="1">Uncharacterized protein</fullName>
    </submittedName>
</protein>
<dbReference type="Gramene" id="RZC72437">
    <property type="protein sequence ID" value="RZC72437"/>
    <property type="gene ID" value="C5167_047912"/>
</dbReference>
<proteinExistence type="predicted"/>
<dbReference type="Proteomes" id="UP000316621">
    <property type="component" value="Chromosome 8"/>
</dbReference>
<reference evidence="1 2" key="1">
    <citation type="journal article" date="2018" name="Science">
        <title>The opium poppy genome and morphinan production.</title>
        <authorList>
            <person name="Guo L."/>
            <person name="Winzer T."/>
            <person name="Yang X."/>
            <person name="Li Y."/>
            <person name="Ning Z."/>
            <person name="He Z."/>
            <person name="Teodor R."/>
            <person name="Lu Y."/>
            <person name="Bowser T.A."/>
            <person name="Graham I.A."/>
            <person name="Ye K."/>
        </authorList>
    </citation>
    <scope>NUCLEOTIDE SEQUENCE [LARGE SCALE GENOMIC DNA]</scope>
    <source>
        <strain evidence="2">cv. HN1</strain>
        <tissue evidence="1">Leaves</tissue>
    </source>
</reference>
<evidence type="ECO:0000313" key="1">
    <source>
        <dbReference type="EMBL" id="RZC72437.1"/>
    </source>
</evidence>